<feature type="transmembrane region" description="Helical" evidence="5">
    <location>
        <begin position="411"/>
        <end position="432"/>
    </location>
</feature>
<gene>
    <name evidence="7" type="ORF">GCM10023337_02600</name>
</gene>
<feature type="transmembrane region" description="Helical" evidence="5">
    <location>
        <begin position="306"/>
        <end position="324"/>
    </location>
</feature>
<dbReference type="Pfam" id="PF07690">
    <property type="entry name" value="MFS_1"/>
    <property type="match status" value="1"/>
</dbReference>
<comment type="subcellular location">
    <subcellularLocation>
        <location evidence="1">Membrane</location>
        <topology evidence="1">Multi-pass membrane protein</topology>
    </subcellularLocation>
</comment>
<dbReference type="PANTHER" id="PTHR23501">
    <property type="entry name" value="MAJOR FACILITATOR SUPERFAMILY"/>
    <property type="match status" value="1"/>
</dbReference>
<evidence type="ECO:0000256" key="2">
    <source>
        <dbReference type="ARBA" id="ARBA00022692"/>
    </source>
</evidence>
<keyword evidence="4 5" id="KW-0472">Membrane</keyword>
<sequence>MTSSHKNASWGELLSGRNGLRAIALAGGVAVYAINIYIVTTIMPSVVQDLGGIDYYAWNTTLFVAASILGSAFAASLIDFLGLRAAYLLAILIFVLGSMVAAMSPNMGFLLGARTVQGVGGGMLLGLSYASVRLVFAERLWPRAMALISSMWGIATLSGPAVGGVFAKSGQWRLAFWSTVPVALLIALLVASQLTSRQENRDNELNRPPLLKIALLTASVFVLAFGSLGYSWLWVALSIVVVLTILYGIARDDMQGHNPLFPQGTYSLRHPLGCLYAGIGLMSIGVTSEIFIPYYLQHIHGVRPLAAGYMTALMSAGWTTGSILMASRSPRFANRLFNIGPVISGLSLAALGALLPWFGLTTYYEMTWVLYIPLFGVGFGVGMIWPHLLTRVFRSARAGQENLASASITTLQLYAMSIGAAMAGMVTNAAGFNRGDLIGAQHSAAALLWVFAVVPFVFLFINRPVKQVV</sequence>
<feature type="transmembrane region" description="Helical" evidence="5">
    <location>
        <begin position="232"/>
        <end position="250"/>
    </location>
</feature>
<feature type="transmembrane region" description="Helical" evidence="5">
    <location>
        <begin position="85"/>
        <end position="103"/>
    </location>
</feature>
<reference evidence="8" key="1">
    <citation type="journal article" date="2019" name="Int. J. Syst. Evol. Microbiol.">
        <title>The Global Catalogue of Microorganisms (GCM) 10K type strain sequencing project: providing services to taxonomists for standard genome sequencing and annotation.</title>
        <authorList>
            <consortium name="The Broad Institute Genomics Platform"/>
            <consortium name="The Broad Institute Genome Sequencing Center for Infectious Disease"/>
            <person name="Wu L."/>
            <person name="Ma J."/>
        </authorList>
    </citation>
    <scope>NUCLEOTIDE SEQUENCE [LARGE SCALE GENOMIC DNA]</scope>
    <source>
        <strain evidence="8">JCM 18423</strain>
    </source>
</reference>
<evidence type="ECO:0000313" key="7">
    <source>
        <dbReference type="EMBL" id="GAA5084711.1"/>
    </source>
</evidence>
<accession>A0ABP9LXF9</accession>
<dbReference type="InterPro" id="IPR036259">
    <property type="entry name" value="MFS_trans_sf"/>
</dbReference>
<dbReference type="RefSeq" id="WP_345369029.1">
    <property type="nucleotide sequence ID" value="NZ_BAABKD010000001.1"/>
</dbReference>
<dbReference type="PROSITE" id="PS50850">
    <property type="entry name" value="MFS"/>
    <property type="match status" value="1"/>
</dbReference>
<evidence type="ECO:0000313" key="8">
    <source>
        <dbReference type="Proteomes" id="UP001500227"/>
    </source>
</evidence>
<dbReference type="EMBL" id="BAABKD010000001">
    <property type="protein sequence ID" value="GAA5084711.1"/>
    <property type="molecule type" value="Genomic_DNA"/>
</dbReference>
<feature type="transmembrane region" description="Helical" evidence="5">
    <location>
        <begin position="210"/>
        <end position="226"/>
    </location>
</feature>
<dbReference type="Gene3D" id="1.20.1720.10">
    <property type="entry name" value="Multidrug resistance protein D"/>
    <property type="match status" value="1"/>
</dbReference>
<evidence type="ECO:0000256" key="1">
    <source>
        <dbReference type="ARBA" id="ARBA00004141"/>
    </source>
</evidence>
<feature type="transmembrane region" description="Helical" evidence="5">
    <location>
        <begin position="55"/>
        <end position="78"/>
    </location>
</feature>
<protein>
    <submittedName>
        <fullName evidence="7">MFS transporter</fullName>
    </submittedName>
</protein>
<feature type="transmembrane region" description="Helical" evidence="5">
    <location>
        <begin position="370"/>
        <end position="390"/>
    </location>
</feature>
<name>A0ABP9LXF9_9BURK</name>
<keyword evidence="8" id="KW-1185">Reference proteome</keyword>
<comment type="caution">
    <text evidence="7">The sequence shown here is derived from an EMBL/GenBank/DDBJ whole genome shotgun (WGS) entry which is preliminary data.</text>
</comment>
<feature type="transmembrane region" description="Helical" evidence="5">
    <location>
        <begin position="271"/>
        <end position="294"/>
    </location>
</feature>
<feature type="transmembrane region" description="Helical" evidence="5">
    <location>
        <begin position="144"/>
        <end position="166"/>
    </location>
</feature>
<evidence type="ECO:0000256" key="4">
    <source>
        <dbReference type="ARBA" id="ARBA00023136"/>
    </source>
</evidence>
<dbReference type="InterPro" id="IPR011701">
    <property type="entry name" value="MFS"/>
</dbReference>
<dbReference type="Gene3D" id="1.20.1250.20">
    <property type="entry name" value="MFS general substrate transporter like domains"/>
    <property type="match status" value="1"/>
</dbReference>
<feature type="transmembrane region" description="Helical" evidence="5">
    <location>
        <begin position="336"/>
        <end position="358"/>
    </location>
</feature>
<dbReference type="InterPro" id="IPR020846">
    <property type="entry name" value="MFS_dom"/>
</dbReference>
<proteinExistence type="predicted"/>
<keyword evidence="3 5" id="KW-1133">Transmembrane helix</keyword>
<dbReference type="PANTHER" id="PTHR23501:SF154">
    <property type="entry name" value="MULTIDRUG-EFFLUX TRANSPORTER RV1634-RELATED"/>
    <property type="match status" value="1"/>
</dbReference>
<feature type="domain" description="Major facilitator superfamily (MFS) profile" evidence="6">
    <location>
        <begin position="21"/>
        <end position="467"/>
    </location>
</feature>
<evidence type="ECO:0000256" key="3">
    <source>
        <dbReference type="ARBA" id="ARBA00022989"/>
    </source>
</evidence>
<feature type="transmembrane region" description="Helical" evidence="5">
    <location>
        <begin position="444"/>
        <end position="461"/>
    </location>
</feature>
<feature type="transmembrane region" description="Helical" evidence="5">
    <location>
        <begin position="20"/>
        <end position="43"/>
    </location>
</feature>
<dbReference type="SUPFAM" id="SSF103473">
    <property type="entry name" value="MFS general substrate transporter"/>
    <property type="match status" value="1"/>
</dbReference>
<organism evidence="7 8">
    <name type="scientific">Paenalcaligenes hermetiae</name>
    <dbReference type="NCBI Taxonomy" id="1157987"/>
    <lineage>
        <taxon>Bacteria</taxon>
        <taxon>Pseudomonadati</taxon>
        <taxon>Pseudomonadota</taxon>
        <taxon>Betaproteobacteria</taxon>
        <taxon>Burkholderiales</taxon>
        <taxon>Alcaligenaceae</taxon>
        <taxon>Paenalcaligenes</taxon>
    </lineage>
</organism>
<evidence type="ECO:0000259" key="6">
    <source>
        <dbReference type="PROSITE" id="PS50850"/>
    </source>
</evidence>
<evidence type="ECO:0000256" key="5">
    <source>
        <dbReference type="SAM" id="Phobius"/>
    </source>
</evidence>
<feature type="transmembrane region" description="Helical" evidence="5">
    <location>
        <begin position="109"/>
        <end position="132"/>
    </location>
</feature>
<feature type="transmembrane region" description="Helical" evidence="5">
    <location>
        <begin position="172"/>
        <end position="190"/>
    </location>
</feature>
<dbReference type="Proteomes" id="UP001500227">
    <property type="component" value="Unassembled WGS sequence"/>
</dbReference>
<keyword evidence="2 5" id="KW-0812">Transmembrane</keyword>